<accession>A0A8X6FNN6</accession>
<sequence length="109" mass="11833">MQQKLVYKSKKNKWSWRRLLCWRSTALTASVLVLAAQLALAASDSKKSSSFGTPISSSSSSDGKSWSTAGVEGGTFTIFNLLMFSTSVSFTDWNTFLCANKRGHALAAD</sequence>
<proteinExistence type="predicted"/>
<keyword evidence="3" id="KW-1185">Reference proteome</keyword>
<evidence type="ECO:0000313" key="2">
    <source>
        <dbReference type="EMBL" id="GFQ84956.1"/>
    </source>
</evidence>
<dbReference type="AlphaFoldDB" id="A0A8X6FNN6"/>
<dbReference type="Proteomes" id="UP000887116">
    <property type="component" value="Unassembled WGS sequence"/>
</dbReference>
<feature type="compositionally biased region" description="Low complexity" evidence="1">
    <location>
        <begin position="42"/>
        <end position="67"/>
    </location>
</feature>
<evidence type="ECO:0000313" key="3">
    <source>
        <dbReference type="Proteomes" id="UP000887116"/>
    </source>
</evidence>
<evidence type="ECO:0000256" key="1">
    <source>
        <dbReference type="SAM" id="MobiDB-lite"/>
    </source>
</evidence>
<organism evidence="2 3">
    <name type="scientific">Trichonephila clavata</name>
    <name type="common">Joro spider</name>
    <name type="synonym">Nephila clavata</name>
    <dbReference type="NCBI Taxonomy" id="2740835"/>
    <lineage>
        <taxon>Eukaryota</taxon>
        <taxon>Metazoa</taxon>
        <taxon>Ecdysozoa</taxon>
        <taxon>Arthropoda</taxon>
        <taxon>Chelicerata</taxon>
        <taxon>Arachnida</taxon>
        <taxon>Araneae</taxon>
        <taxon>Araneomorphae</taxon>
        <taxon>Entelegynae</taxon>
        <taxon>Araneoidea</taxon>
        <taxon>Nephilidae</taxon>
        <taxon>Trichonephila</taxon>
    </lineage>
</organism>
<protein>
    <submittedName>
        <fullName evidence="2">Uncharacterized protein</fullName>
    </submittedName>
</protein>
<reference evidence="2" key="1">
    <citation type="submission" date="2020-07" db="EMBL/GenBank/DDBJ databases">
        <title>Multicomponent nature underlies the extraordinary mechanical properties of spider dragline silk.</title>
        <authorList>
            <person name="Kono N."/>
            <person name="Nakamura H."/>
            <person name="Mori M."/>
            <person name="Yoshida Y."/>
            <person name="Ohtoshi R."/>
            <person name="Malay A.D."/>
            <person name="Moran D.A.P."/>
            <person name="Tomita M."/>
            <person name="Numata K."/>
            <person name="Arakawa K."/>
        </authorList>
    </citation>
    <scope>NUCLEOTIDE SEQUENCE</scope>
</reference>
<name>A0A8X6FNN6_TRICU</name>
<dbReference type="EMBL" id="BMAO01032826">
    <property type="protein sequence ID" value="GFQ84956.1"/>
    <property type="molecule type" value="Genomic_DNA"/>
</dbReference>
<feature type="region of interest" description="Disordered" evidence="1">
    <location>
        <begin position="42"/>
        <end position="68"/>
    </location>
</feature>
<comment type="caution">
    <text evidence="2">The sequence shown here is derived from an EMBL/GenBank/DDBJ whole genome shotgun (WGS) entry which is preliminary data.</text>
</comment>
<gene>
    <name evidence="2" type="ORF">TNCT_129891</name>
</gene>